<dbReference type="EMBL" id="RHGY01000001">
    <property type="protein sequence ID" value="RRG18815.1"/>
    <property type="molecule type" value="Genomic_DNA"/>
</dbReference>
<evidence type="ECO:0000313" key="4">
    <source>
        <dbReference type="Proteomes" id="UP000275836"/>
    </source>
</evidence>
<feature type="transmembrane region" description="Helical" evidence="1">
    <location>
        <begin position="31"/>
        <end position="51"/>
    </location>
</feature>
<evidence type="ECO:0000313" key="3">
    <source>
        <dbReference type="EMBL" id="RRG18815.1"/>
    </source>
</evidence>
<keyword evidence="1" id="KW-0472">Membrane</keyword>
<dbReference type="PANTHER" id="PTHR30336">
    <property type="entry name" value="INNER MEMBRANE PROTEIN, PROBABLE PERMEASE"/>
    <property type="match status" value="1"/>
</dbReference>
<dbReference type="GO" id="GO:0000270">
    <property type="term" value="P:peptidoglycan metabolic process"/>
    <property type="evidence" value="ECO:0007669"/>
    <property type="project" value="TreeGrafter"/>
</dbReference>
<dbReference type="RefSeq" id="WP_124942754.1">
    <property type="nucleotide sequence ID" value="NZ_RHGY01000001.1"/>
</dbReference>
<reference evidence="3 4" key="1">
    <citation type="submission" date="2018-10" db="EMBL/GenBank/DDBJ databases">
        <title>Draft genome sequence of Weissella viridescens UCO-SMC3.</title>
        <authorList>
            <person name="Garcia-Cancino A."/>
            <person name="Espinoza-Monje M."/>
            <person name="Albarracin L."/>
            <person name="Garcia-Castillo V."/>
            <person name="Campos-Martin J."/>
            <person name="Nakano Y."/>
            <person name="Guitierrez-Zamorano C."/>
            <person name="Ikeda-Ohtsubo W."/>
            <person name="Morita H."/>
            <person name="Kitazawa H."/>
            <person name="Villena J."/>
        </authorList>
    </citation>
    <scope>NUCLEOTIDE SEQUENCE [LARGE SCALE GENOMIC DNA]</scope>
    <source>
        <strain evidence="3 4">UCO-SMC3</strain>
    </source>
</reference>
<feature type="transmembrane region" description="Helical" evidence="1">
    <location>
        <begin position="315"/>
        <end position="333"/>
    </location>
</feature>
<organism evidence="3 4">
    <name type="scientific">Weissella viridescens</name>
    <name type="common">Lactobacillus viridescens</name>
    <dbReference type="NCBI Taxonomy" id="1629"/>
    <lineage>
        <taxon>Bacteria</taxon>
        <taxon>Bacillati</taxon>
        <taxon>Bacillota</taxon>
        <taxon>Bacilli</taxon>
        <taxon>Lactobacillales</taxon>
        <taxon>Lactobacillaceae</taxon>
        <taxon>Weissella</taxon>
    </lineage>
</organism>
<dbReference type="GO" id="GO:0043164">
    <property type="term" value="P:Gram-negative-bacterium-type cell wall biogenesis"/>
    <property type="evidence" value="ECO:0007669"/>
    <property type="project" value="TreeGrafter"/>
</dbReference>
<dbReference type="InterPro" id="IPR014729">
    <property type="entry name" value="Rossmann-like_a/b/a_fold"/>
</dbReference>
<dbReference type="CDD" id="cd06259">
    <property type="entry name" value="YdcF-like"/>
    <property type="match status" value="1"/>
</dbReference>
<protein>
    <submittedName>
        <fullName evidence="3">YdcF family protein</fullName>
    </submittedName>
</protein>
<dbReference type="OrthoDB" id="9782395at2"/>
<dbReference type="Pfam" id="PF02698">
    <property type="entry name" value="DUF218"/>
    <property type="match status" value="1"/>
</dbReference>
<dbReference type="Gene3D" id="3.40.50.620">
    <property type="entry name" value="HUPs"/>
    <property type="match status" value="1"/>
</dbReference>
<sequence>MATSIIIILGLACSLGLSLIHHRVRLMNGVLAMLLLMMVMVSITAFSQRYFWINRFWLLGLTLAGCLLVLVSLWIGVQLLQTAWMTRHNHRYRLVNGTIAAMFISILVLIGLVALVIIKPMWWLQVIVVGLSFVTSYFVFWWLAYGIGFLIYKHQNQVVVTQQYILVLGAGLNYGNQVSLSLKARLDKALAVADKLDHPWLILSGGQGNDETLTEAEAMAAYCERKGYPQQNLVLEAASTSTAENMAFTKAWLVEQGITPTEGVFVTSDYHTYRAALLAQKVGVTTRSAGAKTEAKAFWHAYFREYCAIMFRYRWWHMLAILLGMILTGLIFVN</sequence>
<name>A0A3P2RGZ0_WEIVI</name>
<dbReference type="InterPro" id="IPR051599">
    <property type="entry name" value="Cell_Envelope_Assoc"/>
</dbReference>
<evidence type="ECO:0000259" key="2">
    <source>
        <dbReference type="Pfam" id="PF02698"/>
    </source>
</evidence>
<dbReference type="AlphaFoldDB" id="A0A3P2RGZ0"/>
<feature type="transmembrane region" description="Helical" evidence="1">
    <location>
        <begin position="98"/>
        <end position="118"/>
    </location>
</feature>
<keyword evidence="1" id="KW-1133">Transmembrane helix</keyword>
<feature type="domain" description="DUF218" evidence="2">
    <location>
        <begin position="163"/>
        <end position="307"/>
    </location>
</feature>
<comment type="caution">
    <text evidence="3">The sequence shown here is derived from an EMBL/GenBank/DDBJ whole genome shotgun (WGS) entry which is preliminary data.</text>
</comment>
<evidence type="ECO:0000256" key="1">
    <source>
        <dbReference type="SAM" id="Phobius"/>
    </source>
</evidence>
<feature type="transmembrane region" description="Helical" evidence="1">
    <location>
        <begin position="6"/>
        <end position="24"/>
    </location>
</feature>
<accession>A0A3P2RGZ0</accession>
<dbReference type="PANTHER" id="PTHR30336:SF4">
    <property type="entry name" value="ENVELOPE BIOGENESIS FACTOR ELYC"/>
    <property type="match status" value="1"/>
</dbReference>
<dbReference type="Proteomes" id="UP000275836">
    <property type="component" value="Unassembled WGS sequence"/>
</dbReference>
<feature type="transmembrane region" description="Helical" evidence="1">
    <location>
        <begin position="57"/>
        <end position="77"/>
    </location>
</feature>
<proteinExistence type="predicted"/>
<dbReference type="GO" id="GO:0005886">
    <property type="term" value="C:plasma membrane"/>
    <property type="evidence" value="ECO:0007669"/>
    <property type="project" value="TreeGrafter"/>
</dbReference>
<feature type="transmembrane region" description="Helical" evidence="1">
    <location>
        <begin position="124"/>
        <end position="152"/>
    </location>
</feature>
<keyword evidence="1" id="KW-0812">Transmembrane</keyword>
<gene>
    <name evidence="3" type="ORF">D3P96_02185</name>
</gene>
<dbReference type="InterPro" id="IPR003848">
    <property type="entry name" value="DUF218"/>
</dbReference>